<dbReference type="AlphaFoldDB" id="A0A9D1J9U4"/>
<dbReference type="PANTHER" id="PTHR45953">
    <property type="entry name" value="IDURONATE 2-SULFATASE"/>
    <property type="match status" value="1"/>
</dbReference>
<protein>
    <submittedName>
        <fullName evidence="5">Sulfatase</fullName>
    </submittedName>
</protein>
<name>A0A9D1J9U4_9FIRM</name>
<comment type="caution">
    <text evidence="5">The sequence shown here is derived from an EMBL/GenBank/DDBJ whole genome shotgun (WGS) entry which is preliminary data.</text>
</comment>
<evidence type="ECO:0000256" key="2">
    <source>
        <dbReference type="ARBA" id="ARBA00022801"/>
    </source>
</evidence>
<dbReference type="PANTHER" id="PTHR45953:SF1">
    <property type="entry name" value="IDURONATE 2-SULFATASE"/>
    <property type="match status" value="1"/>
</dbReference>
<organism evidence="5 6">
    <name type="scientific">Candidatus Pullilachnospira gallistercoris</name>
    <dbReference type="NCBI Taxonomy" id="2840911"/>
    <lineage>
        <taxon>Bacteria</taxon>
        <taxon>Bacillati</taxon>
        <taxon>Bacillota</taxon>
        <taxon>Clostridia</taxon>
        <taxon>Lachnospirales</taxon>
        <taxon>Lachnospiraceae</taxon>
        <taxon>Lachnospiraceae incertae sedis</taxon>
        <taxon>Candidatus Pullilachnospira</taxon>
    </lineage>
</organism>
<keyword evidence="1" id="KW-0479">Metal-binding</keyword>
<dbReference type="GO" id="GO:0005737">
    <property type="term" value="C:cytoplasm"/>
    <property type="evidence" value="ECO:0007669"/>
    <property type="project" value="TreeGrafter"/>
</dbReference>
<dbReference type="SUPFAM" id="SSF53649">
    <property type="entry name" value="Alkaline phosphatase-like"/>
    <property type="match status" value="1"/>
</dbReference>
<dbReference type="GO" id="GO:0008484">
    <property type="term" value="F:sulfuric ester hydrolase activity"/>
    <property type="evidence" value="ECO:0007669"/>
    <property type="project" value="TreeGrafter"/>
</dbReference>
<feature type="domain" description="Sulfatase N-terminal" evidence="4">
    <location>
        <begin position="4"/>
        <end position="344"/>
    </location>
</feature>
<reference evidence="5" key="2">
    <citation type="journal article" date="2021" name="PeerJ">
        <title>Extensive microbial diversity within the chicken gut microbiome revealed by metagenomics and culture.</title>
        <authorList>
            <person name="Gilroy R."/>
            <person name="Ravi A."/>
            <person name="Getino M."/>
            <person name="Pursley I."/>
            <person name="Horton D.L."/>
            <person name="Alikhan N.F."/>
            <person name="Baker D."/>
            <person name="Gharbi K."/>
            <person name="Hall N."/>
            <person name="Watson M."/>
            <person name="Adriaenssens E.M."/>
            <person name="Foster-Nyarko E."/>
            <person name="Jarju S."/>
            <person name="Secka A."/>
            <person name="Antonio M."/>
            <person name="Oren A."/>
            <person name="Chaudhuri R.R."/>
            <person name="La Ragione R."/>
            <person name="Hildebrand F."/>
            <person name="Pallen M.J."/>
        </authorList>
    </citation>
    <scope>NUCLEOTIDE SEQUENCE</scope>
    <source>
        <strain evidence="5">ChiSjej5B23-6657</strain>
    </source>
</reference>
<keyword evidence="2" id="KW-0378">Hydrolase</keyword>
<dbReference type="InterPro" id="IPR000917">
    <property type="entry name" value="Sulfatase_N"/>
</dbReference>
<dbReference type="EMBL" id="DVHM01000031">
    <property type="protein sequence ID" value="HIR69961.1"/>
    <property type="molecule type" value="Genomic_DNA"/>
</dbReference>
<evidence type="ECO:0000259" key="4">
    <source>
        <dbReference type="Pfam" id="PF00884"/>
    </source>
</evidence>
<evidence type="ECO:0000256" key="3">
    <source>
        <dbReference type="SAM" id="MobiDB-lite"/>
    </source>
</evidence>
<dbReference type="InterPro" id="IPR017850">
    <property type="entry name" value="Alkaline_phosphatase_core_sf"/>
</dbReference>
<dbReference type="Pfam" id="PF00884">
    <property type="entry name" value="Sulfatase"/>
    <property type="match status" value="1"/>
</dbReference>
<feature type="region of interest" description="Disordered" evidence="3">
    <location>
        <begin position="121"/>
        <end position="143"/>
    </location>
</feature>
<evidence type="ECO:0000313" key="5">
    <source>
        <dbReference type="EMBL" id="HIR69961.1"/>
    </source>
</evidence>
<accession>A0A9D1J9U4</accession>
<evidence type="ECO:0000256" key="1">
    <source>
        <dbReference type="ARBA" id="ARBA00022723"/>
    </source>
</evidence>
<dbReference type="Proteomes" id="UP000823912">
    <property type="component" value="Unassembled WGS sequence"/>
</dbReference>
<dbReference type="Gene3D" id="3.40.720.10">
    <property type="entry name" value="Alkaline Phosphatase, subunit A"/>
    <property type="match status" value="1"/>
</dbReference>
<dbReference type="CDD" id="cd16148">
    <property type="entry name" value="sulfatase_like"/>
    <property type="match status" value="1"/>
</dbReference>
<proteinExistence type="predicted"/>
<dbReference type="GO" id="GO:0046872">
    <property type="term" value="F:metal ion binding"/>
    <property type="evidence" value="ECO:0007669"/>
    <property type="project" value="UniProtKB-KW"/>
</dbReference>
<sequence>MKAIMVMFDSLNRHMLSTYGCEDAHTPNLDRLARHAVTFDNCYVGSMPCMPARRELHTGRYNFLHRSWGPLEPFDDSMPEMLKKHGIYTHLTTDHQHYWEDGGATYHQRYNSFEFSRGQEGDPWKGHVKDPDMSGFRRSESDRAKKEAMKLAGMPDMNRQDAVNRQYLSHEEDMPQAVTFRHGLEFIDENHDADNWFLQIETFDPHEPFFAAKRFRQLFPDPDYTGKEFDWPPYAKVTETPEEMEHCRNRYRALVAMCDHYLGKVLDTMDKYELWDDTMLIVNTDHGFLLGEHGWWAKSMMPYYNEIAHIPMYIWDPRSKVQGERRSSLVQNIDMAPTILTYFGLEPTKDMLGKSLEQTVKDDTPVRRYALYGSHGNYINITDGRYVYMLCPQAGKSANEYTLMPTHMRNLFSPAELQRAQLAEPFSFTKGCKLLKVPGTGNPLADPAKFGTLLFDLKEDPGQLHPLDEPDKEVELANAIRELMMENDAPEELYDVFGLKREEAFTREDLEAQRHLADNLPVPGMDGVTADRVAFLQLRLIFMVLPPEQAEGVKRLIVDQLKASSAAKLTSDVVLRLVEQLPLPQEMKGPALQVLKSMER</sequence>
<evidence type="ECO:0000313" key="6">
    <source>
        <dbReference type="Proteomes" id="UP000823912"/>
    </source>
</evidence>
<reference evidence="5" key="1">
    <citation type="submission" date="2020-10" db="EMBL/GenBank/DDBJ databases">
        <authorList>
            <person name="Gilroy R."/>
        </authorList>
    </citation>
    <scope>NUCLEOTIDE SEQUENCE</scope>
    <source>
        <strain evidence="5">ChiSjej5B23-6657</strain>
    </source>
</reference>
<gene>
    <name evidence="5" type="ORF">IAA55_01625</name>
</gene>